<dbReference type="InterPro" id="IPR001173">
    <property type="entry name" value="Glyco_trans_2-like"/>
</dbReference>
<dbReference type="Pfam" id="PF00535">
    <property type="entry name" value="Glycos_transf_2"/>
    <property type="match status" value="1"/>
</dbReference>
<dbReference type="PATRIC" id="fig|1341181.4.peg.2986"/>
<evidence type="ECO:0000313" key="3">
    <source>
        <dbReference type="Proteomes" id="UP000018004"/>
    </source>
</evidence>
<name>V6SGK6_9FLAO</name>
<evidence type="ECO:0000259" key="1">
    <source>
        <dbReference type="Pfam" id="PF00535"/>
    </source>
</evidence>
<sequence>MTERLFSELTNLTIDFEILVEDDGGTLFLAENDAINNLPNCHYYHNTGNIGRAGNINRLFGKSKFDSCLLLDCDIFPVKSDFISHYLQAIKEGNNIVFGGIIYETAIPETEKKLRWVYGTKREALPLAIRKKKPYETTLTSNILISKSLFNNTEIFNQDITLYGYEDLVLIEELKRKNISIFHIDNPGFHLNLETSEKFLLKTKEGINNLVFLEQQGILKPDSTKIVRLFSKLKKMRLNNWVGFLFSILKPFLRKNLISNRPSLFLFDCYKIGYFCYLKSK</sequence>
<gene>
    <name evidence="2" type="ORF">FLJC2902T_30370</name>
</gene>
<proteinExistence type="predicted"/>
<protein>
    <recommendedName>
        <fullName evidence="1">Glycosyltransferase 2-like domain-containing protein</fullName>
    </recommendedName>
</protein>
<feature type="domain" description="Glycosyltransferase 2-like" evidence="1">
    <location>
        <begin position="9"/>
        <end position="121"/>
    </location>
</feature>
<accession>V6SGK6</accession>
<dbReference type="InterPro" id="IPR029044">
    <property type="entry name" value="Nucleotide-diphossugar_trans"/>
</dbReference>
<organism evidence="2 3">
    <name type="scientific">Flavobacterium limnosediminis JC2902</name>
    <dbReference type="NCBI Taxonomy" id="1341181"/>
    <lineage>
        <taxon>Bacteria</taxon>
        <taxon>Pseudomonadati</taxon>
        <taxon>Bacteroidota</taxon>
        <taxon>Flavobacteriia</taxon>
        <taxon>Flavobacteriales</taxon>
        <taxon>Flavobacteriaceae</taxon>
        <taxon>Flavobacterium</taxon>
    </lineage>
</organism>
<comment type="caution">
    <text evidence="2">The sequence shown here is derived from an EMBL/GenBank/DDBJ whole genome shotgun (WGS) entry which is preliminary data.</text>
</comment>
<dbReference type="SUPFAM" id="SSF53448">
    <property type="entry name" value="Nucleotide-diphospho-sugar transferases"/>
    <property type="match status" value="1"/>
</dbReference>
<keyword evidence="3" id="KW-1185">Reference proteome</keyword>
<dbReference type="AlphaFoldDB" id="V6SGK6"/>
<dbReference type="Gene3D" id="3.90.550.10">
    <property type="entry name" value="Spore Coat Polysaccharide Biosynthesis Protein SpsA, Chain A"/>
    <property type="match status" value="1"/>
</dbReference>
<dbReference type="EMBL" id="AVGG01000023">
    <property type="protein sequence ID" value="ESU25843.1"/>
    <property type="molecule type" value="Genomic_DNA"/>
</dbReference>
<dbReference type="Proteomes" id="UP000018004">
    <property type="component" value="Unassembled WGS sequence"/>
</dbReference>
<dbReference type="STRING" id="1341181.FLJC2902T_30370"/>
<reference evidence="2 3" key="1">
    <citation type="submission" date="2013-08" db="EMBL/GenBank/DDBJ databases">
        <title>Flavobacterium limnosediminis JC2902 genome sequencing.</title>
        <authorList>
            <person name="Lee K."/>
            <person name="Yi H."/>
            <person name="Park S."/>
            <person name="Chun J."/>
        </authorList>
    </citation>
    <scope>NUCLEOTIDE SEQUENCE [LARGE SCALE GENOMIC DNA]</scope>
    <source>
        <strain evidence="2 3">JC2902</strain>
    </source>
</reference>
<dbReference type="eggNOG" id="COG1216">
    <property type="taxonomic scope" value="Bacteria"/>
</dbReference>
<evidence type="ECO:0000313" key="2">
    <source>
        <dbReference type="EMBL" id="ESU25843.1"/>
    </source>
</evidence>